<gene>
    <name evidence="5" type="ORF">HZY62_18815</name>
</gene>
<dbReference type="PANTHER" id="PTHR43280:SF2">
    <property type="entry name" value="HTH-TYPE TRANSCRIPTIONAL REGULATOR EXSA"/>
    <property type="match status" value="1"/>
</dbReference>
<dbReference type="PROSITE" id="PS01124">
    <property type="entry name" value="HTH_ARAC_FAMILY_2"/>
    <property type="match status" value="1"/>
</dbReference>
<comment type="caution">
    <text evidence="5">The sequence shown here is derived from an EMBL/GenBank/DDBJ whole genome shotgun (WGS) entry which is preliminary data.</text>
</comment>
<organism evidence="5 6">
    <name type="scientific">Maribacter polysiphoniae</name>
    <dbReference type="NCBI Taxonomy" id="429344"/>
    <lineage>
        <taxon>Bacteria</taxon>
        <taxon>Pseudomonadati</taxon>
        <taxon>Bacteroidota</taxon>
        <taxon>Flavobacteriia</taxon>
        <taxon>Flavobacteriales</taxon>
        <taxon>Flavobacteriaceae</taxon>
        <taxon>Maribacter</taxon>
    </lineage>
</organism>
<dbReference type="SUPFAM" id="SSF46689">
    <property type="entry name" value="Homeodomain-like"/>
    <property type="match status" value="1"/>
</dbReference>
<proteinExistence type="predicted"/>
<evidence type="ECO:0000256" key="3">
    <source>
        <dbReference type="ARBA" id="ARBA00023163"/>
    </source>
</evidence>
<dbReference type="Pfam" id="PF12833">
    <property type="entry name" value="HTH_18"/>
    <property type="match status" value="1"/>
</dbReference>
<dbReference type="Proteomes" id="UP000651837">
    <property type="component" value="Unassembled WGS sequence"/>
</dbReference>
<evidence type="ECO:0000259" key="4">
    <source>
        <dbReference type="PROSITE" id="PS01124"/>
    </source>
</evidence>
<evidence type="ECO:0000313" key="6">
    <source>
        <dbReference type="Proteomes" id="UP000651837"/>
    </source>
</evidence>
<accession>A0ABR7W673</accession>
<keyword evidence="6" id="KW-1185">Reference proteome</keyword>
<feature type="domain" description="HTH araC/xylS-type" evidence="4">
    <location>
        <begin position="15"/>
        <end position="70"/>
    </location>
</feature>
<keyword evidence="3" id="KW-0804">Transcription</keyword>
<reference evidence="5 6" key="1">
    <citation type="submission" date="2020-07" db="EMBL/GenBank/DDBJ databases">
        <title>The draft genome sequence of Maribacter polysiphoniae KCTC 22021.</title>
        <authorList>
            <person name="Mu L."/>
        </authorList>
    </citation>
    <scope>NUCLEOTIDE SEQUENCE [LARGE SCALE GENOMIC DNA]</scope>
    <source>
        <strain evidence="5 6">KCTC 22021</strain>
    </source>
</reference>
<keyword evidence="1" id="KW-0805">Transcription regulation</keyword>
<evidence type="ECO:0000256" key="2">
    <source>
        <dbReference type="ARBA" id="ARBA00023125"/>
    </source>
</evidence>
<dbReference type="InterPro" id="IPR020449">
    <property type="entry name" value="Tscrpt_reg_AraC-type_HTH"/>
</dbReference>
<dbReference type="InterPro" id="IPR018060">
    <property type="entry name" value="HTH_AraC"/>
</dbReference>
<dbReference type="PRINTS" id="PR00032">
    <property type="entry name" value="HTHARAC"/>
</dbReference>
<dbReference type="InterPro" id="IPR009057">
    <property type="entry name" value="Homeodomain-like_sf"/>
</dbReference>
<dbReference type="PROSITE" id="PS00041">
    <property type="entry name" value="HTH_ARAC_FAMILY_1"/>
    <property type="match status" value="1"/>
</dbReference>
<name>A0ABR7W673_9FLAO</name>
<evidence type="ECO:0000256" key="1">
    <source>
        <dbReference type="ARBA" id="ARBA00023015"/>
    </source>
</evidence>
<dbReference type="Gene3D" id="1.10.10.60">
    <property type="entry name" value="Homeodomain-like"/>
    <property type="match status" value="1"/>
</dbReference>
<protein>
    <submittedName>
        <fullName evidence="5">Helix-turn-helix transcriptional regulator</fullName>
    </submittedName>
</protein>
<dbReference type="EMBL" id="JACWLN010000012">
    <property type="protein sequence ID" value="MBD1262656.1"/>
    <property type="molecule type" value="Genomic_DNA"/>
</dbReference>
<dbReference type="InterPro" id="IPR018062">
    <property type="entry name" value="HTH_AraC-typ_CS"/>
</dbReference>
<keyword evidence="2" id="KW-0238">DNA-binding</keyword>
<dbReference type="PANTHER" id="PTHR43280">
    <property type="entry name" value="ARAC-FAMILY TRANSCRIPTIONAL REGULATOR"/>
    <property type="match status" value="1"/>
</dbReference>
<evidence type="ECO:0000313" key="5">
    <source>
        <dbReference type="EMBL" id="MBD1262656.1"/>
    </source>
</evidence>
<sequence>MIKLKGRAGKRIHPPSEFIRAQRLKLAAQLIKKKGVNISEIGYAVGFNQPAYFSTCFKEYFGCSPSEYTS</sequence>
<dbReference type="SMART" id="SM00342">
    <property type="entry name" value="HTH_ARAC"/>
    <property type="match status" value="1"/>
</dbReference>
<dbReference type="RefSeq" id="WP_109654241.1">
    <property type="nucleotide sequence ID" value="NZ_CAJQNU010000062.1"/>
</dbReference>